<name>A0ABP8GUA2_9BACT</name>
<protein>
    <submittedName>
        <fullName evidence="5">Glycoside hydrolase family 13 protein</fullName>
    </submittedName>
</protein>
<keyword evidence="3" id="KW-0732">Signal</keyword>
<keyword evidence="2" id="KW-0326">Glycosidase</keyword>
<evidence type="ECO:0000313" key="6">
    <source>
        <dbReference type="Proteomes" id="UP001501725"/>
    </source>
</evidence>
<dbReference type="GO" id="GO:0016787">
    <property type="term" value="F:hydrolase activity"/>
    <property type="evidence" value="ECO:0007669"/>
    <property type="project" value="UniProtKB-KW"/>
</dbReference>
<comment type="caution">
    <text evidence="5">The sequence shown here is derived from an EMBL/GenBank/DDBJ whole genome shotgun (WGS) entry which is preliminary data.</text>
</comment>
<dbReference type="CDD" id="cd11340">
    <property type="entry name" value="AmyAc_bac_CMD_like_3"/>
    <property type="match status" value="1"/>
</dbReference>
<feature type="domain" description="Glycosyl hydrolase family 13 catalytic" evidence="4">
    <location>
        <begin position="133"/>
        <end position="531"/>
    </location>
</feature>
<evidence type="ECO:0000256" key="2">
    <source>
        <dbReference type="ARBA" id="ARBA00023295"/>
    </source>
</evidence>
<dbReference type="Pfam" id="PF00128">
    <property type="entry name" value="Alpha-amylase"/>
    <property type="match status" value="1"/>
</dbReference>
<sequence length="637" mass="71993">MIVMKRILGLSLLLWSTGLMAQPLKPTGVYPTHWWAGMKNPKLQLMLYAPGAGNYSYSIANPSVQLVKVNKVENSNYVFLDLVVKPTAKPGNVKVSWSKGGEKGSFDYELKARRKGNGTSYAQGVRSEDFIYFLMPDRFSNGDPANDKIAHYKDQTLNRDSMYHRHGGDLQGVINKLDYLKDLGATALWLTPVLENDMPNRTEHGYAITNHYNVDERYGGHLAYKRLSDALHAKGMKLIQDAVYNHSGLFHFSVQDLPMKDWLHQWPKYTQTTYKDYPLMDPYAAASDKKQMLDGWFTPQMPDLNHNNPYMANYLIQHAIWCTEEFGVDGWRIDTYIYNDLEFMNRCNAALLAEFPKLTLFGETWVHGTANQAFFVRNNIKGLKFNSNLQGATDFQTLFYGIQPALNQAFGWTEGVNKLYMTLANDFLYQDATNNVVFLDNHDMTRALSTFGEDVDKLKASLGWLLTTRGIPQLYYGTEVLMKGVSNPDGLVRGDFPGGWKGDAQDKFTAAGRVGREEEVFQWIRTLANYRKNSTALTKGALTQYVPKDWVYTYFRHDSKSTVMVIMNTSAEERTVDPQAFPERTAGFSSARNVVTGAVSQLGRSWKVPGKTIWVLELGKGTPQTAAGTPENGLQKQ</sequence>
<dbReference type="SUPFAM" id="SSF81296">
    <property type="entry name" value="E set domains"/>
    <property type="match status" value="1"/>
</dbReference>
<evidence type="ECO:0000313" key="5">
    <source>
        <dbReference type="EMBL" id="GAA4329999.1"/>
    </source>
</evidence>
<dbReference type="InterPro" id="IPR015171">
    <property type="entry name" value="Cyc-maltodext_N"/>
</dbReference>
<dbReference type="SMART" id="SM00642">
    <property type="entry name" value="Aamy"/>
    <property type="match status" value="1"/>
</dbReference>
<dbReference type="InterPro" id="IPR019492">
    <property type="entry name" value="Cyclo-malto-dextrinase_C"/>
</dbReference>
<dbReference type="SUPFAM" id="SSF51445">
    <property type="entry name" value="(Trans)glycosidases"/>
    <property type="match status" value="1"/>
</dbReference>
<dbReference type="PANTHER" id="PTHR10357:SF210">
    <property type="entry name" value="MALTODEXTRIN GLUCOSIDASE"/>
    <property type="match status" value="1"/>
</dbReference>
<dbReference type="EMBL" id="BAABGY010000007">
    <property type="protein sequence ID" value="GAA4329999.1"/>
    <property type="molecule type" value="Genomic_DNA"/>
</dbReference>
<reference evidence="6" key="1">
    <citation type="journal article" date="2019" name="Int. J. Syst. Evol. Microbiol.">
        <title>The Global Catalogue of Microorganisms (GCM) 10K type strain sequencing project: providing services to taxonomists for standard genome sequencing and annotation.</title>
        <authorList>
            <consortium name="The Broad Institute Genomics Platform"/>
            <consortium name="The Broad Institute Genome Sequencing Center for Infectious Disease"/>
            <person name="Wu L."/>
            <person name="Ma J."/>
        </authorList>
    </citation>
    <scope>NUCLEOTIDE SEQUENCE [LARGE SCALE GENOMIC DNA]</scope>
    <source>
        <strain evidence="6">JCM 17919</strain>
    </source>
</reference>
<dbReference type="Gene3D" id="3.20.20.80">
    <property type="entry name" value="Glycosidases"/>
    <property type="match status" value="1"/>
</dbReference>
<dbReference type="InterPro" id="IPR006047">
    <property type="entry name" value="GH13_cat_dom"/>
</dbReference>
<dbReference type="Proteomes" id="UP001501725">
    <property type="component" value="Unassembled WGS sequence"/>
</dbReference>
<dbReference type="Gene3D" id="2.60.40.1180">
    <property type="entry name" value="Golgi alpha-mannosidase II"/>
    <property type="match status" value="1"/>
</dbReference>
<dbReference type="Pfam" id="PF10438">
    <property type="entry name" value="Cyc-maltodext_C"/>
    <property type="match status" value="1"/>
</dbReference>
<keyword evidence="1 5" id="KW-0378">Hydrolase</keyword>
<proteinExistence type="predicted"/>
<dbReference type="Pfam" id="PF09087">
    <property type="entry name" value="Cyc-maltodext_N"/>
    <property type="match status" value="1"/>
</dbReference>
<dbReference type="Gene3D" id="2.60.40.10">
    <property type="entry name" value="Immunoglobulins"/>
    <property type="match status" value="1"/>
</dbReference>
<accession>A0ABP8GUA2</accession>
<evidence type="ECO:0000259" key="4">
    <source>
        <dbReference type="SMART" id="SM00642"/>
    </source>
</evidence>
<feature type="chain" id="PRO_5046496401" evidence="3">
    <location>
        <begin position="22"/>
        <end position="637"/>
    </location>
</feature>
<evidence type="ECO:0000256" key="1">
    <source>
        <dbReference type="ARBA" id="ARBA00022801"/>
    </source>
</evidence>
<organism evidence="5 6">
    <name type="scientific">Flaviaesturariibacter amylovorans</name>
    <dbReference type="NCBI Taxonomy" id="1084520"/>
    <lineage>
        <taxon>Bacteria</taxon>
        <taxon>Pseudomonadati</taxon>
        <taxon>Bacteroidota</taxon>
        <taxon>Chitinophagia</taxon>
        <taxon>Chitinophagales</taxon>
        <taxon>Chitinophagaceae</taxon>
        <taxon>Flaviaestuariibacter</taxon>
    </lineage>
</organism>
<dbReference type="InterPro" id="IPR014756">
    <property type="entry name" value="Ig_E-set"/>
</dbReference>
<feature type="signal peptide" evidence="3">
    <location>
        <begin position="1"/>
        <end position="21"/>
    </location>
</feature>
<dbReference type="SUPFAM" id="SSF51011">
    <property type="entry name" value="Glycosyl hydrolase domain"/>
    <property type="match status" value="1"/>
</dbReference>
<dbReference type="InterPro" id="IPR017853">
    <property type="entry name" value="GH"/>
</dbReference>
<dbReference type="InterPro" id="IPR013780">
    <property type="entry name" value="Glyco_hydro_b"/>
</dbReference>
<keyword evidence="6" id="KW-1185">Reference proteome</keyword>
<gene>
    <name evidence="5" type="ORF">GCM10023184_20940</name>
</gene>
<dbReference type="PANTHER" id="PTHR10357">
    <property type="entry name" value="ALPHA-AMYLASE FAMILY MEMBER"/>
    <property type="match status" value="1"/>
</dbReference>
<evidence type="ECO:0000256" key="3">
    <source>
        <dbReference type="SAM" id="SignalP"/>
    </source>
</evidence>
<dbReference type="InterPro" id="IPR013783">
    <property type="entry name" value="Ig-like_fold"/>
</dbReference>